<dbReference type="InterPro" id="IPR000742">
    <property type="entry name" value="EGF"/>
</dbReference>
<evidence type="ECO:0000259" key="12">
    <source>
        <dbReference type="PROSITE" id="PS51864"/>
    </source>
</evidence>
<protein>
    <submittedName>
        <fullName evidence="16">CUB domain-containing protein</fullName>
    </submittedName>
</protein>
<evidence type="ECO:0000256" key="5">
    <source>
        <dbReference type="ARBA" id="ARBA00022833"/>
    </source>
</evidence>
<accession>A0A0N4UCC1</accession>
<keyword evidence="4" id="KW-0378">Hydrolase</keyword>
<keyword evidence="1" id="KW-0245">EGF-like domain</keyword>
<gene>
    <name evidence="13" type="ORF">DME_LOCUS529</name>
</gene>
<dbReference type="AlphaFoldDB" id="A0A0N4UCC1"/>
<dbReference type="Proteomes" id="UP000038040">
    <property type="component" value="Unplaced"/>
</dbReference>
<dbReference type="InterPro" id="IPR000884">
    <property type="entry name" value="TSP1_rpt"/>
</dbReference>
<dbReference type="PROSITE" id="PS01180">
    <property type="entry name" value="CUB"/>
    <property type="match status" value="1"/>
</dbReference>
<organism evidence="14 16">
    <name type="scientific">Dracunculus medinensis</name>
    <name type="common">Guinea worm</name>
    <dbReference type="NCBI Taxonomy" id="318479"/>
    <lineage>
        <taxon>Eukaryota</taxon>
        <taxon>Metazoa</taxon>
        <taxon>Ecdysozoa</taxon>
        <taxon>Nematoda</taxon>
        <taxon>Chromadorea</taxon>
        <taxon>Rhabditida</taxon>
        <taxon>Spirurina</taxon>
        <taxon>Dracunculoidea</taxon>
        <taxon>Dracunculidae</taxon>
        <taxon>Dracunculus</taxon>
    </lineage>
</organism>
<evidence type="ECO:0000256" key="2">
    <source>
        <dbReference type="ARBA" id="ARBA00022670"/>
    </source>
</evidence>
<feature type="region of interest" description="Disordered" evidence="10">
    <location>
        <begin position="245"/>
        <end position="271"/>
    </location>
</feature>
<keyword evidence="7" id="KW-1015">Disulfide bond</keyword>
<dbReference type="PANTHER" id="PTHR10127">
    <property type="entry name" value="DISCOIDIN, CUB, EGF, LAMININ , AND ZINC METALLOPROTEASE DOMAIN CONTAINING"/>
    <property type="match status" value="1"/>
</dbReference>
<dbReference type="InterPro" id="IPR024079">
    <property type="entry name" value="MetalloPept_cat_dom_sf"/>
</dbReference>
<dbReference type="SUPFAM" id="SSF82895">
    <property type="entry name" value="TSP-1 type 1 repeat"/>
    <property type="match status" value="1"/>
</dbReference>
<evidence type="ECO:0000256" key="7">
    <source>
        <dbReference type="ARBA" id="ARBA00023157"/>
    </source>
</evidence>
<dbReference type="Gene3D" id="2.20.100.10">
    <property type="entry name" value="Thrombospondin type-1 (TSP1) repeat"/>
    <property type="match status" value="1"/>
</dbReference>
<dbReference type="CDD" id="cd00041">
    <property type="entry name" value="CUB"/>
    <property type="match status" value="1"/>
</dbReference>
<keyword evidence="15" id="KW-1185">Reference proteome</keyword>
<proteinExistence type="predicted"/>
<dbReference type="STRING" id="318479.A0A0N4UCC1"/>
<dbReference type="GO" id="GO:0046872">
    <property type="term" value="F:metal ion binding"/>
    <property type="evidence" value="ECO:0007669"/>
    <property type="project" value="UniProtKB-KW"/>
</dbReference>
<dbReference type="SMART" id="SM00209">
    <property type="entry name" value="TSP1"/>
    <property type="match status" value="1"/>
</dbReference>
<evidence type="ECO:0000256" key="9">
    <source>
        <dbReference type="PROSITE-ProRule" id="PRU00059"/>
    </source>
</evidence>
<feature type="domain" description="Peptidase M12A" evidence="12">
    <location>
        <begin position="1"/>
        <end position="68"/>
    </location>
</feature>
<keyword evidence="6" id="KW-0482">Metalloprotease</keyword>
<evidence type="ECO:0000256" key="10">
    <source>
        <dbReference type="SAM" id="MobiDB-lite"/>
    </source>
</evidence>
<evidence type="ECO:0000313" key="13">
    <source>
        <dbReference type="EMBL" id="VDN50556.1"/>
    </source>
</evidence>
<dbReference type="Gene3D" id="3.40.390.10">
    <property type="entry name" value="Collagenase (Catalytic Domain)"/>
    <property type="match status" value="1"/>
</dbReference>
<dbReference type="SUPFAM" id="SSF49854">
    <property type="entry name" value="Spermadhesin, CUB domain"/>
    <property type="match status" value="1"/>
</dbReference>
<dbReference type="GO" id="GO:0004222">
    <property type="term" value="F:metalloendopeptidase activity"/>
    <property type="evidence" value="ECO:0007669"/>
    <property type="project" value="InterPro"/>
</dbReference>
<evidence type="ECO:0000256" key="3">
    <source>
        <dbReference type="ARBA" id="ARBA00022723"/>
    </source>
</evidence>
<evidence type="ECO:0000256" key="6">
    <source>
        <dbReference type="ARBA" id="ARBA00023049"/>
    </source>
</evidence>
<evidence type="ECO:0000313" key="15">
    <source>
        <dbReference type="Proteomes" id="UP000274756"/>
    </source>
</evidence>
<name>A0A0N4UCC1_DRAME</name>
<dbReference type="PROSITE" id="PS51864">
    <property type="entry name" value="ASTACIN"/>
    <property type="match status" value="1"/>
</dbReference>
<dbReference type="InterPro" id="IPR001506">
    <property type="entry name" value="Peptidase_M12A"/>
</dbReference>
<keyword evidence="8" id="KW-0325">Glycoprotein</keyword>
<dbReference type="PROSITE" id="PS50092">
    <property type="entry name" value="TSP1"/>
    <property type="match status" value="1"/>
</dbReference>
<evidence type="ECO:0000256" key="8">
    <source>
        <dbReference type="ARBA" id="ARBA00023180"/>
    </source>
</evidence>
<dbReference type="OrthoDB" id="431034at2759"/>
<dbReference type="PROSITE" id="PS00022">
    <property type="entry name" value="EGF_1"/>
    <property type="match status" value="1"/>
</dbReference>
<evidence type="ECO:0000259" key="11">
    <source>
        <dbReference type="PROSITE" id="PS01180"/>
    </source>
</evidence>
<dbReference type="Proteomes" id="UP000274756">
    <property type="component" value="Unassembled WGS sequence"/>
</dbReference>
<dbReference type="InterPro" id="IPR036383">
    <property type="entry name" value="TSP1_rpt_sf"/>
</dbReference>
<dbReference type="PROSITE" id="PS01186">
    <property type="entry name" value="EGF_2"/>
    <property type="match status" value="1"/>
</dbReference>
<feature type="compositionally biased region" description="Polar residues" evidence="10">
    <location>
        <begin position="260"/>
        <end position="269"/>
    </location>
</feature>
<evidence type="ECO:0000313" key="14">
    <source>
        <dbReference type="Proteomes" id="UP000038040"/>
    </source>
</evidence>
<keyword evidence="3" id="KW-0479">Metal-binding</keyword>
<sequence>MLRKSNVIYEYIFYGHLCTNKRQTFYEKTSLFDKKTIVTRDELYQNTIGQRSQLSFKDAKMINLRYCTNKCYQEMVCYHGGYTDPNYCSRCICPSGWGGTNCQDVEPSRTAGCGKTLIAANESVTITSPTLVPNVHCVWRIKSIAQVDVTIGNIILPCQESCGSFVELKYHNDMTRTGPRLCCSASKRRFISDGNDFIIIYSGSSNADSRFSGFQFSYKTYDESLHTTKTWTNAKTTSAISLTTKQSTGPINTRGPLTPSRFTHPTTPTVGKESLKQNLGSHWSAWGQWSECSVTCGGCGVRKRVRACYGGNRTCSGPDYATEKCGEKRCEQASRIMDCKGRIVLPCDLMNKLDFGIFKTIQSDSKMERNEAILNVSTIELLNRRGRSIGTICEKRFSYFCVTNLLTLAIDWKRAHDVVRDSNGCCKGYFAVNGNCVKI</sequence>
<keyword evidence="2" id="KW-0645">Protease</keyword>
<reference evidence="16" key="1">
    <citation type="submission" date="2017-02" db="UniProtKB">
        <authorList>
            <consortium name="WormBaseParasite"/>
        </authorList>
    </citation>
    <scope>IDENTIFICATION</scope>
</reference>
<dbReference type="GO" id="GO:0006508">
    <property type="term" value="P:proteolysis"/>
    <property type="evidence" value="ECO:0007669"/>
    <property type="project" value="UniProtKB-KW"/>
</dbReference>
<dbReference type="InterPro" id="IPR000859">
    <property type="entry name" value="CUB_dom"/>
</dbReference>
<dbReference type="PANTHER" id="PTHR10127:SF780">
    <property type="entry name" value="METALLOENDOPEPTIDASE"/>
    <property type="match status" value="1"/>
</dbReference>
<evidence type="ECO:0000256" key="4">
    <source>
        <dbReference type="ARBA" id="ARBA00022801"/>
    </source>
</evidence>
<dbReference type="WBParaSite" id="DME_0000490801-mRNA-1">
    <property type="protein sequence ID" value="DME_0000490801-mRNA-1"/>
    <property type="gene ID" value="DME_0000490801"/>
</dbReference>
<comment type="caution">
    <text evidence="9">Lacks conserved residue(s) required for the propagation of feature annotation.</text>
</comment>
<evidence type="ECO:0000256" key="1">
    <source>
        <dbReference type="ARBA" id="ARBA00022536"/>
    </source>
</evidence>
<dbReference type="InterPro" id="IPR035914">
    <property type="entry name" value="Sperma_CUB_dom_sf"/>
</dbReference>
<feature type="domain" description="CUB" evidence="11">
    <location>
        <begin position="113"/>
        <end position="221"/>
    </location>
</feature>
<evidence type="ECO:0000313" key="16">
    <source>
        <dbReference type="WBParaSite" id="DME_0000490801-mRNA-1"/>
    </source>
</evidence>
<dbReference type="Pfam" id="PF00090">
    <property type="entry name" value="TSP_1"/>
    <property type="match status" value="1"/>
</dbReference>
<dbReference type="EMBL" id="UYYG01000004">
    <property type="protein sequence ID" value="VDN50556.1"/>
    <property type="molecule type" value="Genomic_DNA"/>
</dbReference>
<dbReference type="Pfam" id="PF01400">
    <property type="entry name" value="Astacin"/>
    <property type="match status" value="1"/>
</dbReference>
<keyword evidence="5" id="KW-0862">Zinc</keyword>
<reference evidence="13 15" key="2">
    <citation type="submission" date="2018-11" db="EMBL/GenBank/DDBJ databases">
        <authorList>
            <consortium name="Pathogen Informatics"/>
        </authorList>
    </citation>
    <scope>NUCLEOTIDE SEQUENCE [LARGE SCALE GENOMIC DNA]</scope>
</reference>
<dbReference type="Gene3D" id="2.60.120.290">
    <property type="entry name" value="Spermadhesin, CUB domain"/>
    <property type="match status" value="1"/>
</dbReference>